<sequence length="107" mass="11965">MAKSKNHTSHNQNRKDHRNGIHRPKTERFMSKKGVDPKFLRNLRFVRKANLKAHVKHLGVKRIALLEKLAAPKQPKQLKPKQPKVASKPAAAAAPKSQTASVKVAAK</sequence>
<dbReference type="Pfam" id="PF01779">
    <property type="entry name" value="Ribosomal_L29e"/>
    <property type="match status" value="1"/>
</dbReference>
<evidence type="ECO:0000256" key="5">
    <source>
        <dbReference type="SAM" id="MobiDB-lite"/>
    </source>
</evidence>
<keyword evidence="3 4" id="KW-0687">Ribonucleoprotein</keyword>
<evidence type="ECO:0000256" key="1">
    <source>
        <dbReference type="ARBA" id="ARBA00010247"/>
    </source>
</evidence>
<feature type="region of interest" description="Disordered" evidence="5">
    <location>
        <begin position="69"/>
        <end position="107"/>
    </location>
</feature>
<evidence type="ECO:0000256" key="4">
    <source>
        <dbReference type="RuleBase" id="RU364026"/>
    </source>
</evidence>
<evidence type="ECO:0000256" key="2">
    <source>
        <dbReference type="ARBA" id="ARBA00022980"/>
    </source>
</evidence>
<feature type="region of interest" description="Disordered" evidence="5">
    <location>
        <begin position="1"/>
        <end position="33"/>
    </location>
</feature>
<reference evidence="7" key="1">
    <citation type="submission" date="2017-01" db="EMBL/GenBank/DDBJ databases">
        <title>Comparative genomics of anhydrobiosis in the tardigrade Hypsibius dujardini.</title>
        <authorList>
            <person name="Yoshida Y."/>
            <person name="Koutsovoulos G."/>
            <person name="Laetsch D."/>
            <person name="Stevens L."/>
            <person name="Kumar S."/>
            <person name="Horikawa D."/>
            <person name="Ishino K."/>
            <person name="Komine S."/>
            <person name="Tomita M."/>
            <person name="Blaxter M."/>
            <person name="Arakawa K."/>
        </authorList>
    </citation>
    <scope>NUCLEOTIDE SEQUENCE [LARGE SCALE GENOMIC DNA]</scope>
    <source>
        <strain evidence="7">Z151</strain>
    </source>
</reference>
<dbReference type="Proteomes" id="UP000192578">
    <property type="component" value="Unassembled WGS sequence"/>
</dbReference>
<dbReference type="PANTHER" id="PTHR12884">
    <property type="entry name" value="60S RIBOSOMAL PROTEIN L29"/>
    <property type="match status" value="1"/>
</dbReference>
<comment type="similarity">
    <text evidence="1 4">Belongs to the eukaryotic ribosomal protein eL29 family.</text>
</comment>
<comment type="caution">
    <text evidence="6">The sequence shown here is derived from an EMBL/GenBank/DDBJ whole genome shotgun (WGS) entry which is preliminary data.</text>
</comment>
<dbReference type="InterPro" id="IPR002673">
    <property type="entry name" value="Ribosomal_eL29"/>
</dbReference>
<keyword evidence="2 4" id="KW-0689">Ribosomal protein</keyword>
<feature type="compositionally biased region" description="Basic and acidic residues" evidence="5">
    <location>
        <begin position="24"/>
        <end position="33"/>
    </location>
</feature>
<name>A0A1W0X9K3_HYPEX</name>
<protein>
    <recommendedName>
        <fullName evidence="4">60S ribosomal protein L29</fullName>
    </recommendedName>
</protein>
<dbReference type="GO" id="GO:0002181">
    <property type="term" value="P:cytoplasmic translation"/>
    <property type="evidence" value="ECO:0007669"/>
    <property type="project" value="TreeGrafter"/>
</dbReference>
<keyword evidence="7" id="KW-1185">Reference proteome</keyword>
<proteinExistence type="inferred from homology"/>
<dbReference type="AlphaFoldDB" id="A0A1W0X9K3"/>
<accession>A0A1W0X9K3</accession>
<dbReference type="Gene3D" id="6.10.140.1730">
    <property type="match status" value="1"/>
</dbReference>
<evidence type="ECO:0000313" key="6">
    <source>
        <dbReference type="EMBL" id="OQV24215.1"/>
    </source>
</evidence>
<dbReference type="GO" id="GO:0022625">
    <property type="term" value="C:cytosolic large ribosomal subunit"/>
    <property type="evidence" value="ECO:0007669"/>
    <property type="project" value="TreeGrafter"/>
</dbReference>
<evidence type="ECO:0000313" key="7">
    <source>
        <dbReference type="Proteomes" id="UP000192578"/>
    </source>
</evidence>
<evidence type="ECO:0000256" key="3">
    <source>
        <dbReference type="ARBA" id="ARBA00023274"/>
    </source>
</evidence>
<dbReference type="PANTHER" id="PTHR12884:SF0">
    <property type="entry name" value="60S RIBOSOMAL PROTEIN L29"/>
    <property type="match status" value="1"/>
</dbReference>
<dbReference type="OrthoDB" id="996720at2759"/>
<feature type="compositionally biased region" description="Low complexity" evidence="5">
    <location>
        <begin position="83"/>
        <end position="107"/>
    </location>
</feature>
<dbReference type="EMBL" id="MTYJ01000007">
    <property type="protein sequence ID" value="OQV24215.1"/>
    <property type="molecule type" value="Genomic_DNA"/>
</dbReference>
<dbReference type="GO" id="GO:0003735">
    <property type="term" value="F:structural constituent of ribosome"/>
    <property type="evidence" value="ECO:0007669"/>
    <property type="project" value="UniProtKB-UniRule"/>
</dbReference>
<gene>
    <name evidence="6" type="ORF">BV898_01759</name>
</gene>
<organism evidence="6 7">
    <name type="scientific">Hypsibius exemplaris</name>
    <name type="common">Freshwater tardigrade</name>
    <dbReference type="NCBI Taxonomy" id="2072580"/>
    <lineage>
        <taxon>Eukaryota</taxon>
        <taxon>Metazoa</taxon>
        <taxon>Ecdysozoa</taxon>
        <taxon>Tardigrada</taxon>
        <taxon>Eutardigrada</taxon>
        <taxon>Parachela</taxon>
        <taxon>Hypsibioidea</taxon>
        <taxon>Hypsibiidae</taxon>
        <taxon>Hypsibius</taxon>
    </lineage>
</organism>